<dbReference type="EMBL" id="JANFYS010000001">
    <property type="protein sequence ID" value="MCQ4768992.1"/>
    <property type="molecule type" value="Genomic_DNA"/>
</dbReference>
<organism evidence="4 5">
    <name type="scientific">Intestinimonas massiliensis</name>
    <name type="common">ex Afouda et al. 2020</name>
    <dbReference type="NCBI Taxonomy" id="1673721"/>
    <lineage>
        <taxon>Bacteria</taxon>
        <taxon>Bacillati</taxon>
        <taxon>Bacillota</taxon>
        <taxon>Clostridia</taxon>
        <taxon>Eubacteriales</taxon>
        <taxon>Intestinimonas</taxon>
    </lineage>
</organism>
<gene>
    <name evidence="3" type="ORF">NE579_00745</name>
    <name evidence="4" type="ORF">NE579_01020</name>
</gene>
<evidence type="ECO:0000256" key="1">
    <source>
        <dbReference type="ARBA" id="ARBA00022801"/>
    </source>
</evidence>
<dbReference type="AlphaFoldDB" id="A0AAW5JL05"/>
<keyword evidence="1" id="KW-0378">Hydrolase</keyword>
<accession>A0AAW5JL05</accession>
<dbReference type="InterPro" id="IPR036573">
    <property type="entry name" value="CBM_sf_5/12"/>
</dbReference>
<dbReference type="Proteomes" id="UP001204562">
    <property type="component" value="Unassembled WGS sequence"/>
</dbReference>
<comment type="caution">
    <text evidence="4">The sequence shown here is derived from an EMBL/GenBank/DDBJ whole genome shotgun (WGS) entry which is preliminary data.</text>
</comment>
<feature type="domain" description="Chitin-binding type-3" evidence="2">
    <location>
        <begin position="32"/>
        <end position="78"/>
    </location>
</feature>
<dbReference type="EMBL" id="JANFYS010000001">
    <property type="protein sequence ID" value="MCQ4769045.1"/>
    <property type="molecule type" value="Genomic_DNA"/>
</dbReference>
<evidence type="ECO:0000259" key="2">
    <source>
        <dbReference type="SMART" id="SM00495"/>
    </source>
</evidence>
<dbReference type="SMART" id="SM00495">
    <property type="entry name" value="ChtBD3"/>
    <property type="match status" value="1"/>
</dbReference>
<dbReference type="GO" id="GO:0005576">
    <property type="term" value="C:extracellular region"/>
    <property type="evidence" value="ECO:0007669"/>
    <property type="project" value="InterPro"/>
</dbReference>
<dbReference type="GO" id="GO:0004553">
    <property type="term" value="F:hydrolase activity, hydrolyzing O-glycosyl compounds"/>
    <property type="evidence" value="ECO:0007669"/>
    <property type="project" value="InterPro"/>
</dbReference>
<name>A0AAW5JL05_9FIRM</name>
<reference evidence="4" key="1">
    <citation type="submission" date="2022-06" db="EMBL/GenBank/DDBJ databases">
        <title>Isolation of gut microbiota from human fecal samples.</title>
        <authorList>
            <person name="Pamer E.G."/>
            <person name="Barat B."/>
            <person name="Waligurski E."/>
            <person name="Medina S."/>
            <person name="Paddock L."/>
            <person name="Mostad J."/>
        </authorList>
    </citation>
    <scope>NUCLEOTIDE SEQUENCE</scope>
    <source>
        <strain evidence="4">DFI.9.91</strain>
    </source>
</reference>
<dbReference type="RefSeq" id="WP_256302906.1">
    <property type="nucleotide sequence ID" value="NZ_JANFYS010000001.1"/>
</dbReference>
<dbReference type="CDD" id="cd12214">
    <property type="entry name" value="ChiA1_BD"/>
    <property type="match status" value="1"/>
</dbReference>
<dbReference type="GO" id="GO:0030246">
    <property type="term" value="F:carbohydrate binding"/>
    <property type="evidence" value="ECO:0007669"/>
    <property type="project" value="InterPro"/>
</dbReference>
<dbReference type="Gene3D" id="2.10.10.90">
    <property type="match status" value="1"/>
</dbReference>
<dbReference type="SUPFAM" id="SSF51055">
    <property type="entry name" value="Carbohydrate binding domain"/>
    <property type="match status" value="1"/>
</dbReference>
<proteinExistence type="predicted"/>
<evidence type="ECO:0000313" key="3">
    <source>
        <dbReference type="EMBL" id="MCQ4768992.1"/>
    </source>
</evidence>
<dbReference type="Pfam" id="PF02839">
    <property type="entry name" value="CBM_5_12"/>
    <property type="match status" value="1"/>
</dbReference>
<sequence length="131" mass="14326">MTRGKAKQLRAAIEAASASLDDQTASTVPELYPEWDPSKLYTAGDRVQYGGVLYKCLQAHTAQETWSPTASPSLWAQVLGETPSEWVQPDSTNPYMKGDKVIFNGQIYASVIDNNVWSPSAYPAGWEAVPC</sequence>
<protein>
    <recommendedName>
        <fullName evidence="2">Chitin-binding type-3 domain-containing protein</fullName>
    </recommendedName>
</protein>
<dbReference type="InterPro" id="IPR003610">
    <property type="entry name" value="CBM5/12"/>
</dbReference>
<evidence type="ECO:0000313" key="5">
    <source>
        <dbReference type="Proteomes" id="UP001204562"/>
    </source>
</evidence>
<dbReference type="GO" id="GO:0005975">
    <property type="term" value="P:carbohydrate metabolic process"/>
    <property type="evidence" value="ECO:0007669"/>
    <property type="project" value="InterPro"/>
</dbReference>
<evidence type="ECO:0000313" key="4">
    <source>
        <dbReference type="EMBL" id="MCQ4769045.1"/>
    </source>
</evidence>